<dbReference type="Proteomes" id="UP001642484">
    <property type="component" value="Unassembled WGS sequence"/>
</dbReference>
<keyword evidence="2" id="KW-1185">Reference proteome</keyword>
<reference evidence="1 2" key="1">
    <citation type="submission" date="2024-02" db="EMBL/GenBank/DDBJ databases">
        <authorList>
            <person name="Chen Y."/>
            <person name="Shah S."/>
            <person name="Dougan E. K."/>
            <person name="Thang M."/>
            <person name="Chan C."/>
        </authorList>
    </citation>
    <scope>NUCLEOTIDE SEQUENCE [LARGE SCALE GENOMIC DNA]</scope>
</reference>
<accession>A0ABP0JJ89</accession>
<protein>
    <submittedName>
        <fullName evidence="1">Uncharacterized protein</fullName>
    </submittedName>
</protein>
<evidence type="ECO:0000313" key="1">
    <source>
        <dbReference type="EMBL" id="CAK9014475.1"/>
    </source>
</evidence>
<dbReference type="EMBL" id="CAXAMN010005558">
    <property type="protein sequence ID" value="CAK9014475.1"/>
    <property type="molecule type" value="Genomic_DNA"/>
</dbReference>
<sequence>MFCSHFLSTRLSSKAAMFQLWCSSSSRPQLPPSRSRVGSGVGCEGHVAMRIFLRQMDGIDTGGCGTSWRSGLRGVGSLGDVDDRSCHVAHAPGEKDHASPVGYLSEKQLEWHLCMTCAT</sequence>
<evidence type="ECO:0000313" key="2">
    <source>
        <dbReference type="Proteomes" id="UP001642484"/>
    </source>
</evidence>
<comment type="caution">
    <text evidence="1">The sequence shown here is derived from an EMBL/GenBank/DDBJ whole genome shotgun (WGS) entry which is preliminary data.</text>
</comment>
<proteinExistence type="predicted"/>
<organism evidence="1 2">
    <name type="scientific">Durusdinium trenchii</name>
    <dbReference type="NCBI Taxonomy" id="1381693"/>
    <lineage>
        <taxon>Eukaryota</taxon>
        <taxon>Sar</taxon>
        <taxon>Alveolata</taxon>
        <taxon>Dinophyceae</taxon>
        <taxon>Suessiales</taxon>
        <taxon>Symbiodiniaceae</taxon>
        <taxon>Durusdinium</taxon>
    </lineage>
</organism>
<name>A0ABP0JJ89_9DINO</name>
<gene>
    <name evidence="1" type="ORF">CCMP2556_LOCUS11703</name>
</gene>